<gene>
    <name evidence="4" type="ordered locus">Slip_0324</name>
</gene>
<dbReference type="SMART" id="SM00382">
    <property type="entry name" value="AAA"/>
    <property type="match status" value="1"/>
</dbReference>
<feature type="domain" description="ABC transporter" evidence="3">
    <location>
        <begin position="6"/>
        <end position="242"/>
    </location>
</feature>
<dbReference type="PANTHER" id="PTHR43790:SF8">
    <property type="entry name" value="SUGAR ABC TRANSPORTER ATP-BINDING PROTEIN"/>
    <property type="match status" value="1"/>
</dbReference>
<sequence>MSGIRLKVKNLHKSFGSVKALAGVDLTVEPGEVTAVVGDNGAGKSTFVKIISGILVPDEGRIIIDDRVYTHLTPALAIQEGIATVYQDLALVNCGDVATNVFLGRELTRGIFLDRKRMYSRARKVLEEMGINLPAVDMLVGLLSGGQRQAVAMARAVNMGGRLFVLDEPTAALGYKETCLVLDLIRRLRDQGYSVIIISHNLHQVFSIADSICVFRHGRVVSCTSVKHTDPETVVKLITGTETA</sequence>
<dbReference type="Pfam" id="PF00005">
    <property type="entry name" value="ABC_tran"/>
    <property type="match status" value="1"/>
</dbReference>
<dbReference type="GO" id="GO:0005524">
    <property type="term" value="F:ATP binding"/>
    <property type="evidence" value="ECO:0007669"/>
    <property type="project" value="UniProtKB-KW"/>
</dbReference>
<dbReference type="InterPro" id="IPR027417">
    <property type="entry name" value="P-loop_NTPase"/>
</dbReference>
<dbReference type="PANTHER" id="PTHR43790">
    <property type="entry name" value="CARBOHYDRATE TRANSPORT ATP-BINDING PROTEIN MG119-RELATED"/>
    <property type="match status" value="1"/>
</dbReference>
<organism evidence="4 5">
    <name type="scientific">Syntrophothermus lipocalidus (strain DSM 12680 / TGB-C1)</name>
    <dbReference type="NCBI Taxonomy" id="643648"/>
    <lineage>
        <taxon>Bacteria</taxon>
        <taxon>Bacillati</taxon>
        <taxon>Bacillota</taxon>
        <taxon>Clostridia</taxon>
        <taxon>Eubacteriales</taxon>
        <taxon>Syntrophomonadaceae</taxon>
        <taxon>Syntrophothermus</taxon>
    </lineage>
</organism>
<dbReference type="STRING" id="643648.Slip_0324"/>
<evidence type="ECO:0000256" key="2">
    <source>
        <dbReference type="ARBA" id="ARBA00022840"/>
    </source>
</evidence>
<dbReference type="InterPro" id="IPR017871">
    <property type="entry name" value="ABC_transporter-like_CS"/>
</dbReference>
<dbReference type="Gene3D" id="3.40.50.300">
    <property type="entry name" value="P-loop containing nucleotide triphosphate hydrolases"/>
    <property type="match status" value="1"/>
</dbReference>
<keyword evidence="2" id="KW-0067">ATP-binding</keyword>
<accession>D7CJZ4</accession>
<reference evidence="5" key="1">
    <citation type="journal article" date="2010" name="Stand. Genomic Sci.">
        <title>Complete genome sequence of Syntrophothermus lipocalidus type strain (TGB-C1T).</title>
        <authorList>
            <consortium name="US DOE Joint Genome Institute (JGI-PGF)"/>
            <person name="Djao O."/>
            <person name="Zhang X."/>
            <person name="Lucas S."/>
            <person name="Lapidus A."/>
            <person name="Glavina Del Rio T."/>
            <person name="Nolan M."/>
            <person name="Tice H."/>
            <person name="Cheng J."/>
            <person name="Han C."/>
            <person name="Tapia R."/>
            <person name="Goodwin L."/>
            <person name="Pitluck S."/>
            <person name="Liolios K."/>
            <person name="Ivanova N."/>
            <person name="Mavromatis K."/>
            <person name="Mikhailova N."/>
            <person name="Ovchinnikova G."/>
            <person name="Pati A."/>
            <person name="Brambilla E."/>
            <person name="Chen A."/>
            <person name="Palaniappan K."/>
            <person name="Land M."/>
            <person name="Hauser L."/>
            <person name="Chang Y."/>
            <person name="Jeffries C."/>
            <person name="Rohde M."/>
            <person name="Sikorski J."/>
            <person name="Spring S."/>
            <person name="Goker M."/>
            <person name="Detter J."/>
            <person name="Woyke T."/>
            <person name="Bristow J."/>
            <person name="Eisen J."/>
            <person name="Markowitz V."/>
            <person name="Hugenholtz P."/>
            <person name="Kyrpides N."/>
            <person name="Klenk H."/>
        </authorList>
    </citation>
    <scope>NUCLEOTIDE SEQUENCE [LARGE SCALE GENOMIC DNA]</scope>
    <source>
        <strain evidence="5">DSM 12680 / TGB-C1</strain>
    </source>
</reference>
<dbReference type="GO" id="GO:0016887">
    <property type="term" value="F:ATP hydrolysis activity"/>
    <property type="evidence" value="ECO:0007669"/>
    <property type="project" value="InterPro"/>
</dbReference>
<dbReference type="SUPFAM" id="SSF52540">
    <property type="entry name" value="P-loop containing nucleoside triphosphate hydrolases"/>
    <property type="match status" value="1"/>
</dbReference>
<dbReference type="EMBL" id="CP002048">
    <property type="protein sequence ID" value="ADI01108.1"/>
    <property type="molecule type" value="Genomic_DNA"/>
</dbReference>
<keyword evidence="5" id="KW-1185">Reference proteome</keyword>
<dbReference type="PROSITE" id="PS50893">
    <property type="entry name" value="ABC_TRANSPORTER_2"/>
    <property type="match status" value="1"/>
</dbReference>
<evidence type="ECO:0000313" key="5">
    <source>
        <dbReference type="Proteomes" id="UP000000378"/>
    </source>
</evidence>
<evidence type="ECO:0000256" key="1">
    <source>
        <dbReference type="ARBA" id="ARBA00022741"/>
    </source>
</evidence>
<dbReference type="KEGG" id="slp:Slip_0324"/>
<dbReference type="eggNOG" id="COG1129">
    <property type="taxonomic scope" value="Bacteria"/>
</dbReference>
<dbReference type="HOGENOM" id="CLU_000604_1_2_9"/>
<protein>
    <submittedName>
        <fullName evidence="4">ABC transporter related protein</fullName>
    </submittedName>
</protein>
<proteinExistence type="predicted"/>
<keyword evidence="1" id="KW-0547">Nucleotide-binding</keyword>
<evidence type="ECO:0000313" key="4">
    <source>
        <dbReference type="EMBL" id="ADI01108.1"/>
    </source>
</evidence>
<dbReference type="InterPro" id="IPR050107">
    <property type="entry name" value="ABC_carbohydrate_import_ATPase"/>
</dbReference>
<dbReference type="InterPro" id="IPR003439">
    <property type="entry name" value="ABC_transporter-like_ATP-bd"/>
</dbReference>
<dbReference type="AlphaFoldDB" id="D7CJZ4"/>
<name>D7CJZ4_SYNLT</name>
<dbReference type="PROSITE" id="PS00211">
    <property type="entry name" value="ABC_TRANSPORTER_1"/>
    <property type="match status" value="1"/>
</dbReference>
<dbReference type="CDD" id="cd03216">
    <property type="entry name" value="ABC_Carb_Monos_I"/>
    <property type="match status" value="1"/>
</dbReference>
<dbReference type="InterPro" id="IPR003593">
    <property type="entry name" value="AAA+_ATPase"/>
</dbReference>
<evidence type="ECO:0000259" key="3">
    <source>
        <dbReference type="PROSITE" id="PS50893"/>
    </source>
</evidence>
<reference evidence="4 5" key="2">
    <citation type="journal article" date="2010" name="Stand. Genomic Sci.">
        <title>Complete genome sequence of Syntrophothermus lipocalidus type strain (TGB-C1).</title>
        <authorList>
            <person name="Djao O.D."/>
            <person name="Zhang X."/>
            <person name="Lucas S."/>
            <person name="Lapidus A."/>
            <person name="Del Rio T.G."/>
            <person name="Nolan M."/>
            <person name="Tice H."/>
            <person name="Cheng J.F."/>
            <person name="Han C."/>
            <person name="Tapia R."/>
            <person name="Goodwin L."/>
            <person name="Pitluck S."/>
            <person name="Liolios K."/>
            <person name="Ivanova N."/>
            <person name="Mavromatis K."/>
            <person name="Mikhailova N."/>
            <person name="Ovchinnikova G."/>
            <person name="Pati A."/>
            <person name="Brambilla E."/>
            <person name="Chen A."/>
            <person name="Palaniappan K."/>
            <person name="Land M."/>
            <person name="Hauser L."/>
            <person name="Chang Y.J."/>
            <person name="Jeffries C.D."/>
            <person name="Rohde M."/>
            <person name="Sikorski J."/>
            <person name="Spring S."/>
            <person name="Goker M."/>
            <person name="Detter J.C."/>
            <person name="Woyke T."/>
            <person name="Bristow J."/>
            <person name="Eisen J.A."/>
            <person name="Markowitz V."/>
            <person name="Hugenholtz P."/>
            <person name="Kyrpides N.C."/>
            <person name="Klenk H.P."/>
        </authorList>
    </citation>
    <scope>NUCLEOTIDE SEQUENCE [LARGE SCALE GENOMIC DNA]</scope>
    <source>
        <strain evidence="5">DSM 12680 / TGB-C1</strain>
    </source>
</reference>
<dbReference type="Proteomes" id="UP000000378">
    <property type="component" value="Chromosome"/>
</dbReference>